<evidence type="ECO:0008006" key="2">
    <source>
        <dbReference type="Google" id="ProtNLM"/>
    </source>
</evidence>
<name>A0A085NBW0_9BILA</name>
<protein>
    <recommendedName>
        <fullName evidence="2">Peptidase A2 domain-containing protein</fullName>
    </recommendedName>
</protein>
<sequence length="280" mass="30787">MVPYSSTLWPPSPQLPRRLYLPARHVGKRLRRPIVPAAIGSGYNSPLLFVRDVTGRRFLADSCSEMSILPAQPSGPRRPLPGGPKLKAANGTTTDVFQTGRHEILDLGLGRTYPFKFVVAAVPNAILGADFLRQHGLIPDLKAARLRDGVIFLWATCSHCRRKAVARLVHVKLEHNLDAPIDGPSFQHVRNTPMFLSLADTPGEFPAVTMPGIEHCIQARGPPAYARPRRLMPAKLGAAKRELDELVPPGHTCTISVPVGKPHPSDSQRQRELLLHGWLL</sequence>
<dbReference type="Proteomes" id="UP000030758">
    <property type="component" value="Unassembled WGS sequence"/>
</dbReference>
<evidence type="ECO:0000313" key="1">
    <source>
        <dbReference type="EMBL" id="KFD66956.1"/>
    </source>
</evidence>
<proteinExistence type="predicted"/>
<reference evidence="1" key="1">
    <citation type="journal article" date="2014" name="Nat. Genet.">
        <title>Genome and transcriptome of the porcine whipworm Trichuris suis.</title>
        <authorList>
            <person name="Jex A.R."/>
            <person name="Nejsum P."/>
            <person name="Schwarz E.M."/>
            <person name="Hu L."/>
            <person name="Young N.D."/>
            <person name="Hall R.S."/>
            <person name="Korhonen P.K."/>
            <person name="Liao S."/>
            <person name="Thamsborg S."/>
            <person name="Xia J."/>
            <person name="Xu P."/>
            <person name="Wang S."/>
            <person name="Scheerlinck J.P."/>
            <person name="Hofmann A."/>
            <person name="Sternberg P.W."/>
            <person name="Wang J."/>
            <person name="Gasser R.B."/>
        </authorList>
    </citation>
    <scope>NUCLEOTIDE SEQUENCE [LARGE SCALE GENOMIC DNA]</scope>
    <source>
        <strain evidence="1">DCEP-RM93F</strain>
    </source>
</reference>
<accession>A0A085NBW0</accession>
<organism evidence="1">
    <name type="scientific">Trichuris suis</name>
    <name type="common">pig whipworm</name>
    <dbReference type="NCBI Taxonomy" id="68888"/>
    <lineage>
        <taxon>Eukaryota</taxon>
        <taxon>Metazoa</taxon>
        <taxon>Ecdysozoa</taxon>
        <taxon>Nematoda</taxon>
        <taxon>Enoplea</taxon>
        <taxon>Dorylaimia</taxon>
        <taxon>Trichinellida</taxon>
        <taxon>Trichuridae</taxon>
        <taxon>Trichuris</taxon>
    </lineage>
</organism>
<gene>
    <name evidence="1" type="ORF">M514_20822</name>
</gene>
<dbReference type="AlphaFoldDB" id="A0A085NBW0"/>
<dbReference type="EMBL" id="KL367519">
    <property type="protein sequence ID" value="KFD66956.1"/>
    <property type="molecule type" value="Genomic_DNA"/>
</dbReference>